<dbReference type="SUPFAM" id="SSF54814">
    <property type="entry name" value="Prokaryotic type KH domain (KH-domain type II)"/>
    <property type="match status" value="1"/>
</dbReference>
<keyword evidence="6 7" id="KW-0342">GTP-binding</keyword>
<dbReference type="PROSITE" id="PS51713">
    <property type="entry name" value="G_ERA"/>
    <property type="match status" value="1"/>
</dbReference>
<feature type="region of interest" description="G2" evidence="8">
    <location>
        <begin position="37"/>
        <end position="41"/>
    </location>
</feature>
<dbReference type="STRING" id="926562.Oweho_2859"/>
<evidence type="ECO:0000256" key="4">
    <source>
        <dbReference type="ARBA" id="ARBA00022741"/>
    </source>
</evidence>
<evidence type="ECO:0000313" key="13">
    <source>
        <dbReference type="Proteomes" id="UP000005631"/>
    </source>
</evidence>
<evidence type="ECO:0000256" key="6">
    <source>
        <dbReference type="ARBA" id="ARBA00023134"/>
    </source>
</evidence>
<dbReference type="PROSITE" id="PS50823">
    <property type="entry name" value="KH_TYPE_2"/>
    <property type="match status" value="1"/>
</dbReference>
<dbReference type="HOGENOM" id="CLU_038009_1_3_10"/>
<dbReference type="EMBL" id="CP003156">
    <property type="protein sequence ID" value="AEV33817.1"/>
    <property type="molecule type" value="Genomic_DNA"/>
</dbReference>
<protein>
    <recommendedName>
        <fullName evidence="2 7">GTPase Era</fullName>
    </recommendedName>
</protein>
<keyword evidence="7" id="KW-1003">Cell membrane</keyword>
<name>G8R0U0_OWEHD</name>
<dbReference type="InterPro" id="IPR004044">
    <property type="entry name" value="KH_dom_type_2"/>
</dbReference>
<dbReference type="GO" id="GO:0005525">
    <property type="term" value="F:GTP binding"/>
    <property type="evidence" value="ECO:0007669"/>
    <property type="project" value="UniProtKB-UniRule"/>
</dbReference>
<dbReference type="HAMAP" id="MF_00367">
    <property type="entry name" value="GTPase_Era"/>
    <property type="match status" value="1"/>
</dbReference>
<evidence type="ECO:0000313" key="12">
    <source>
        <dbReference type="EMBL" id="AEV33817.1"/>
    </source>
</evidence>
<dbReference type="GO" id="GO:0005886">
    <property type="term" value="C:plasma membrane"/>
    <property type="evidence" value="ECO:0007669"/>
    <property type="project" value="UniProtKB-SubCell"/>
</dbReference>
<dbReference type="RefSeq" id="WP_014203166.1">
    <property type="nucleotide sequence ID" value="NC_016599.1"/>
</dbReference>
<dbReference type="PRINTS" id="PR00326">
    <property type="entry name" value="GTP1OBG"/>
</dbReference>
<feature type="binding site" evidence="7">
    <location>
        <begin position="11"/>
        <end position="18"/>
    </location>
    <ligand>
        <name>GTP</name>
        <dbReference type="ChEBI" id="CHEBI:37565"/>
    </ligand>
</feature>
<keyword evidence="7" id="KW-0997">Cell inner membrane</keyword>
<feature type="region of interest" description="G1" evidence="8">
    <location>
        <begin position="11"/>
        <end position="18"/>
    </location>
</feature>
<dbReference type="InterPro" id="IPR006073">
    <property type="entry name" value="GTP-bd"/>
</dbReference>
<gene>
    <name evidence="7" type="primary">era</name>
    <name evidence="12" type="ordered locus">Oweho_2859</name>
</gene>
<comment type="similarity">
    <text evidence="1 7 8 9">Belongs to the TRAFAC class TrmE-Era-EngA-EngB-Septin-like GTPase superfamily. Era GTPase family.</text>
</comment>
<dbReference type="Pfam" id="PF01926">
    <property type="entry name" value="MMR_HSR1"/>
    <property type="match status" value="1"/>
</dbReference>
<dbReference type="CDD" id="cd04163">
    <property type="entry name" value="Era"/>
    <property type="match status" value="1"/>
</dbReference>
<dbReference type="GO" id="GO:0000028">
    <property type="term" value="P:ribosomal small subunit assembly"/>
    <property type="evidence" value="ECO:0007669"/>
    <property type="project" value="TreeGrafter"/>
</dbReference>
<feature type="region of interest" description="G4" evidence="8">
    <location>
        <begin position="119"/>
        <end position="122"/>
    </location>
</feature>
<comment type="function">
    <text evidence="7">An essential GTPase that binds both GDP and GTP, with rapid nucleotide exchange. Plays a role in 16S rRNA processing and 30S ribosomal subunit biogenesis and possibly also in cell cycle regulation and energy metabolism.</text>
</comment>
<dbReference type="SUPFAM" id="SSF52540">
    <property type="entry name" value="P-loop containing nucleoside triphosphate hydrolases"/>
    <property type="match status" value="1"/>
</dbReference>
<dbReference type="InterPro" id="IPR009019">
    <property type="entry name" value="KH_sf_prok-type"/>
</dbReference>
<evidence type="ECO:0000256" key="2">
    <source>
        <dbReference type="ARBA" id="ARBA00020484"/>
    </source>
</evidence>
<feature type="domain" description="Era-type G" evidence="11">
    <location>
        <begin position="3"/>
        <end position="169"/>
    </location>
</feature>
<reference evidence="12 13" key="1">
    <citation type="journal article" date="2012" name="Stand. Genomic Sci.">
        <title>Genome sequence of the orange-pigmented seawater bacterium Owenweeksia hongkongensis type strain (UST20020801(T)).</title>
        <authorList>
            <person name="Riedel T."/>
            <person name="Held B."/>
            <person name="Nolan M."/>
            <person name="Lucas S."/>
            <person name="Lapidus A."/>
            <person name="Tice H."/>
            <person name="Del Rio T.G."/>
            <person name="Cheng J.F."/>
            <person name="Han C."/>
            <person name="Tapia R."/>
            <person name="Goodwin L.A."/>
            <person name="Pitluck S."/>
            <person name="Liolios K."/>
            <person name="Mavromatis K."/>
            <person name="Pagani I."/>
            <person name="Ivanova N."/>
            <person name="Mikhailova N."/>
            <person name="Pati A."/>
            <person name="Chen A."/>
            <person name="Palaniappan K."/>
            <person name="Rohde M."/>
            <person name="Tindall B.J."/>
            <person name="Detter J.C."/>
            <person name="Goker M."/>
            <person name="Woyke T."/>
            <person name="Bristow J."/>
            <person name="Eisen J.A."/>
            <person name="Markowitz V."/>
            <person name="Hugenholtz P."/>
            <person name="Klenk H.P."/>
            <person name="Kyrpides N.C."/>
        </authorList>
    </citation>
    <scope>NUCLEOTIDE SEQUENCE</scope>
    <source>
        <strain evidence="13">DSM 17368 / JCM 12287 / NRRL B-23963</strain>
    </source>
</reference>
<evidence type="ECO:0000256" key="8">
    <source>
        <dbReference type="PROSITE-ProRule" id="PRU01050"/>
    </source>
</evidence>
<evidence type="ECO:0000259" key="11">
    <source>
        <dbReference type="PROSITE" id="PS51713"/>
    </source>
</evidence>
<dbReference type="InterPro" id="IPR005662">
    <property type="entry name" value="GTPase_Era-like"/>
</dbReference>
<dbReference type="Proteomes" id="UP000005631">
    <property type="component" value="Chromosome"/>
</dbReference>
<dbReference type="InterPro" id="IPR015946">
    <property type="entry name" value="KH_dom-like_a/b"/>
</dbReference>
<dbReference type="InterPro" id="IPR027417">
    <property type="entry name" value="P-loop_NTPase"/>
</dbReference>
<evidence type="ECO:0000259" key="10">
    <source>
        <dbReference type="PROSITE" id="PS50823"/>
    </source>
</evidence>
<dbReference type="PATRIC" id="fig|926562.3.peg.2876"/>
<dbReference type="GO" id="GO:0005829">
    <property type="term" value="C:cytosol"/>
    <property type="evidence" value="ECO:0007669"/>
    <property type="project" value="TreeGrafter"/>
</dbReference>
<evidence type="ECO:0000256" key="1">
    <source>
        <dbReference type="ARBA" id="ARBA00007921"/>
    </source>
</evidence>
<dbReference type="NCBIfam" id="NF000908">
    <property type="entry name" value="PRK00089.1"/>
    <property type="match status" value="1"/>
</dbReference>
<dbReference type="eggNOG" id="COG1159">
    <property type="taxonomic scope" value="Bacteria"/>
</dbReference>
<feature type="region of interest" description="G5" evidence="8">
    <location>
        <begin position="148"/>
        <end position="150"/>
    </location>
</feature>
<sequence>MHKSGYVNIIGNPNVGKSTLMNSFLGEDLSIMTPKAQTTRHRILGLLNDENYQIVFSDTPGIIQPGYALQEHMMDFVQSTFEDADIFLFLTEPTEKPIKDERFLQKLQNTKVPVLLIINKIDLTDQQTLEKVVAHWGEQLPNAEIYPISALNDFNTEVLLDRILELLPEGPAYFSKEELSDKDERFFVSEMIREQMLKIYSKEIPYAVQVEVEEFKEEEKIIRIRSIIYVERDTQKSIVIGHQGKMIKRTGTDARIRMEAFFKKKVFLELFVKVRKNWRQSEDQLKRFGYR</sequence>
<evidence type="ECO:0000256" key="7">
    <source>
        <dbReference type="HAMAP-Rule" id="MF_00367"/>
    </source>
</evidence>
<dbReference type="OrthoDB" id="9805918at2"/>
<keyword evidence="5 7" id="KW-0694">RNA-binding</keyword>
<evidence type="ECO:0000256" key="3">
    <source>
        <dbReference type="ARBA" id="ARBA00022517"/>
    </source>
</evidence>
<dbReference type="GO" id="GO:0003924">
    <property type="term" value="F:GTPase activity"/>
    <property type="evidence" value="ECO:0007669"/>
    <property type="project" value="UniProtKB-UniRule"/>
</dbReference>
<dbReference type="NCBIfam" id="TIGR00436">
    <property type="entry name" value="era"/>
    <property type="match status" value="1"/>
</dbReference>
<evidence type="ECO:0000256" key="9">
    <source>
        <dbReference type="RuleBase" id="RU003761"/>
    </source>
</evidence>
<dbReference type="Gene3D" id="3.40.50.300">
    <property type="entry name" value="P-loop containing nucleotide triphosphate hydrolases"/>
    <property type="match status" value="1"/>
</dbReference>
<keyword evidence="7" id="KW-0699">rRNA-binding</keyword>
<keyword evidence="13" id="KW-1185">Reference proteome</keyword>
<dbReference type="InterPro" id="IPR030388">
    <property type="entry name" value="G_ERA_dom"/>
</dbReference>
<organism evidence="12 13">
    <name type="scientific">Owenweeksia hongkongensis (strain DSM 17368 / CIP 108786 / JCM 12287 / NRRL B-23963 / UST20020801)</name>
    <dbReference type="NCBI Taxonomy" id="926562"/>
    <lineage>
        <taxon>Bacteria</taxon>
        <taxon>Pseudomonadati</taxon>
        <taxon>Bacteroidota</taxon>
        <taxon>Flavobacteriia</taxon>
        <taxon>Flavobacteriales</taxon>
        <taxon>Owenweeksiaceae</taxon>
        <taxon>Owenweeksia</taxon>
    </lineage>
</organism>
<keyword evidence="3 7" id="KW-0690">Ribosome biogenesis</keyword>
<feature type="binding site" evidence="7">
    <location>
        <begin position="119"/>
        <end position="122"/>
    </location>
    <ligand>
        <name>GTP</name>
        <dbReference type="ChEBI" id="CHEBI:37565"/>
    </ligand>
</feature>
<dbReference type="PANTHER" id="PTHR42698">
    <property type="entry name" value="GTPASE ERA"/>
    <property type="match status" value="1"/>
</dbReference>
<keyword evidence="7" id="KW-0472">Membrane</keyword>
<dbReference type="Gene3D" id="3.30.300.20">
    <property type="match status" value="1"/>
</dbReference>
<dbReference type="Pfam" id="PF07650">
    <property type="entry name" value="KH_2"/>
    <property type="match status" value="1"/>
</dbReference>
<dbReference type="AlphaFoldDB" id="G8R0U0"/>
<dbReference type="NCBIfam" id="TIGR00231">
    <property type="entry name" value="small_GTP"/>
    <property type="match status" value="1"/>
</dbReference>
<feature type="region of interest" description="G3" evidence="8">
    <location>
        <begin position="58"/>
        <end position="61"/>
    </location>
</feature>
<keyword evidence="4 7" id="KW-0547">Nucleotide-binding</keyword>
<evidence type="ECO:0000256" key="5">
    <source>
        <dbReference type="ARBA" id="ARBA00022884"/>
    </source>
</evidence>
<dbReference type="GO" id="GO:0043024">
    <property type="term" value="F:ribosomal small subunit binding"/>
    <property type="evidence" value="ECO:0007669"/>
    <property type="project" value="TreeGrafter"/>
</dbReference>
<dbReference type="KEGG" id="oho:Oweho_2859"/>
<proteinExistence type="inferred from homology"/>
<dbReference type="GO" id="GO:0070181">
    <property type="term" value="F:small ribosomal subunit rRNA binding"/>
    <property type="evidence" value="ECO:0007669"/>
    <property type="project" value="UniProtKB-UniRule"/>
</dbReference>
<accession>G8R0U0</accession>
<feature type="domain" description="KH type-2" evidence="10">
    <location>
        <begin position="200"/>
        <end position="276"/>
    </location>
</feature>
<comment type="subcellular location">
    <subcellularLocation>
        <location evidence="7">Cytoplasm</location>
    </subcellularLocation>
    <subcellularLocation>
        <location evidence="7">Cell inner membrane</location>
        <topology evidence="7">Peripheral membrane protein</topology>
    </subcellularLocation>
</comment>
<dbReference type="InterPro" id="IPR005225">
    <property type="entry name" value="Small_GTP-bd"/>
</dbReference>
<feature type="binding site" evidence="7">
    <location>
        <begin position="58"/>
        <end position="62"/>
    </location>
    <ligand>
        <name>GTP</name>
        <dbReference type="ChEBI" id="CHEBI:37565"/>
    </ligand>
</feature>
<comment type="subunit">
    <text evidence="7">Monomer.</text>
</comment>
<dbReference type="PANTHER" id="PTHR42698:SF1">
    <property type="entry name" value="GTPASE ERA, MITOCHONDRIAL"/>
    <property type="match status" value="1"/>
</dbReference>
<keyword evidence="7" id="KW-0963">Cytoplasm</keyword>
<dbReference type="CDD" id="cd22534">
    <property type="entry name" value="KH-II_Era"/>
    <property type="match status" value="1"/>
</dbReference>
<dbReference type="FunFam" id="3.30.300.20:FF:000003">
    <property type="entry name" value="GTPase Era"/>
    <property type="match status" value="1"/>
</dbReference>